<sequence>MYLDKKLRVSIATISALTIGSVVVPSVVSAEQVSQNSGNYQVGQVVSSDSDVIGSSHVTVLDTDKNAQFEGIVANNPILKQANKSDVPQGIQEIAANDDQTAYAATNELWDNLQVALNDLTASSSYSNSSDKAKANQIQSLLTKYDGAEVSYEFADNVGDTRVLTVEGFYEKITKGGVNDFASSKKALPKLRSYYGRIEIAGAEGVGLGAASGPIGALLLVSGSTVLIERANAAQSDIKAWIAKGSSKGGARITVTDEFPISSLKSIKQAKIKKL</sequence>
<protein>
    <submittedName>
        <fullName evidence="1">Uncharacterized protein</fullName>
    </submittedName>
</protein>
<organism evidence="1 2">
    <name type="scientific">Periweissella cryptocerci</name>
    <dbReference type="NCBI Taxonomy" id="2506420"/>
    <lineage>
        <taxon>Bacteria</taxon>
        <taxon>Bacillati</taxon>
        <taxon>Bacillota</taxon>
        <taxon>Bacilli</taxon>
        <taxon>Lactobacillales</taxon>
        <taxon>Lactobacillaceae</taxon>
        <taxon>Periweissella</taxon>
    </lineage>
</organism>
<dbReference type="Proteomes" id="UP000292886">
    <property type="component" value="Chromosome"/>
</dbReference>
<proteinExistence type="predicted"/>
<dbReference type="EMBL" id="CP037940">
    <property type="protein sequence ID" value="QBO37380.1"/>
    <property type="molecule type" value="Genomic_DNA"/>
</dbReference>
<gene>
    <name evidence="1" type="ORF">EQG49_13335</name>
</gene>
<dbReference type="OrthoDB" id="2339991at2"/>
<dbReference type="AlphaFoldDB" id="A0A4P6YX02"/>
<evidence type="ECO:0000313" key="1">
    <source>
        <dbReference type="EMBL" id="QBO37380.1"/>
    </source>
</evidence>
<dbReference type="KEGG" id="wei:EQG49_13335"/>
<accession>A0A4P6YX02</accession>
<keyword evidence="2" id="KW-1185">Reference proteome</keyword>
<name>A0A4P6YX02_9LACO</name>
<dbReference type="RefSeq" id="WP_133364457.1">
    <property type="nucleotide sequence ID" value="NZ_CP037940.1"/>
</dbReference>
<evidence type="ECO:0000313" key="2">
    <source>
        <dbReference type="Proteomes" id="UP000292886"/>
    </source>
</evidence>
<reference evidence="2" key="1">
    <citation type="submission" date="2019-03" db="EMBL/GenBank/DDBJ databases">
        <title>Weissella sp. 26KH-42 Genome sequencing.</title>
        <authorList>
            <person name="Heo J."/>
            <person name="Kim S.-J."/>
            <person name="Kim J.-S."/>
            <person name="Hong S.-B."/>
            <person name="Kwon S.-W."/>
        </authorList>
    </citation>
    <scope>NUCLEOTIDE SEQUENCE [LARGE SCALE GENOMIC DNA]</scope>
    <source>
        <strain evidence="2">26KH-42</strain>
    </source>
</reference>